<dbReference type="Pfam" id="PF01965">
    <property type="entry name" value="DJ-1_PfpI"/>
    <property type="match status" value="1"/>
</dbReference>
<gene>
    <name evidence="2" type="ORF">N8M53_07705</name>
</gene>
<dbReference type="Proteomes" id="UP001164748">
    <property type="component" value="Chromosome"/>
</dbReference>
<accession>A0AA47KIW7</accession>
<dbReference type="CDD" id="cd03139">
    <property type="entry name" value="GATase1_PfpI_2"/>
    <property type="match status" value="1"/>
</dbReference>
<name>A0AA47KIW7_9GAMM</name>
<dbReference type="RefSeq" id="WP_269578352.1">
    <property type="nucleotide sequence ID" value="NZ_CP114588.1"/>
</dbReference>
<dbReference type="InterPro" id="IPR029062">
    <property type="entry name" value="Class_I_gatase-like"/>
</dbReference>
<dbReference type="PANTHER" id="PTHR43130:SF14">
    <property type="entry name" value="DJ-1_PFPI DOMAIN-CONTAINING PROTEIN"/>
    <property type="match status" value="1"/>
</dbReference>
<evidence type="ECO:0000259" key="1">
    <source>
        <dbReference type="Pfam" id="PF01965"/>
    </source>
</evidence>
<dbReference type="SUPFAM" id="SSF52317">
    <property type="entry name" value="Class I glutamine amidotransferase-like"/>
    <property type="match status" value="1"/>
</dbReference>
<feature type="domain" description="DJ-1/PfpI" evidence="1">
    <location>
        <begin position="6"/>
        <end position="169"/>
    </location>
</feature>
<dbReference type="InterPro" id="IPR052158">
    <property type="entry name" value="INH-QAR"/>
</dbReference>
<dbReference type="GO" id="GO:0006355">
    <property type="term" value="P:regulation of DNA-templated transcription"/>
    <property type="evidence" value="ECO:0007669"/>
    <property type="project" value="TreeGrafter"/>
</dbReference>
<evidence type="ECO:0000313" key="2">
    <source>
        <dbReference type="EMBL" id="WBA07750.1"/>
    </source>
</evidence>
<reference evidence="2" key="1">
    <citation type="submission" date="2022-09" db="EMBL/GenBank/DDBJ databases">
        <authorList>
            <person name="Li Z.-J."/>
        </authorList>
    </citation>
    <scope>NUCLEOTIDE SEQUENCE</scope>
    <source>
        <strain evidence="2">TGB11</strain>
    </source>
</reference>
<evidence type="ECO:0000313" key="3">
    <source>
        <dbReference type="Proteomes" id="UP001164748"/>
    </source>
</evidence>
<organism evidence="2 3">
    <name type="scientific">Salinivibrio kushneri</name>
    <dbReference type="NCBI Taxonomy" id="1908198"/>
    <lineage>
        <taxon>Bacteria</taxon>
        <taxon>Pseudomonadati</taxon>
        <taxon>Pseudomonadota</taxon>
        <taxon>Gammaproteobacteria</taxon>
        <taxon>Vibrionales</taxon>
        <taxon>Vibrionaceae</taxon>
        <taxon>Salinivibrio</taxon>
    </lineage>
</organism>
<dbReference type="Gene3D" id="3.40.50.880">
    <property type="match status" value="1"/>
</dbReference>
<dbReference type="EMBL" id="CP114588">
    <property type="protein sequence ID" value="WBA07750.1"/>
    <property type="molecule type" value="Genomic_DNA"/>
</dbReference>
<dbReference type="AlphaFoldDB" id="A0AA47KIW7"/>
<proteinExistence type="predicted"/>
<dbReference type="PANTHER" id="PTHR43130">
    <property type="entry name" value="ARAC-FAMILY TRANSCRIPTIONAL REGULATOR"/>
    <property type="match status" value="1"/>
</dbReference>
<protein>
    <submittedName>
        <fullName evidence="2">DJ-1/PfpI family protein</fullName>
    </submittedName>
</protein>
<sequence>MNIGIYVYEHAEVLDFAGPYEVFSTAKRLGADSWQVGLIAEQDSPVLARGGLSVVPDYHLANHPTLDLLLVVGGVHHEQVTNPSVIDWVKQQDAITQCMASVCTGAFILAEAGLLDGRKVITHWEDMDDLSRAYPPLSVVSEKRWVRDGKYLTSAGISAGIDMSLQLVADLHSEDLAQRVAKQMDYHWQRNE</sequence>
<dbReference type="InterPro" id="IPR002818">
    <property type="entry name" value="DJ-1/PfpI"/>
</dbReference>